<sequence length="137" mass="15673">MSILTRIILVVFAILMTIVTVGAIRAEKKKAKYKVIVYVLIFAVFFTASSLFWTTDIAYDTETITHLEFGLPIPFAVQNLSFYNPPFPYPMGVDISGHSPRGVFMRENFIFSIIINFIFAIVIWRLVSSLISRRSNR</sequence>
<feature type="transmembrane region" description="Helical" evidence="1">
    <location>
        <begin position="36"/>
        <end position="53"/>
    </location>
</feature>
<keyword evidence="1" id="KW-0472">Membrane</keyword>
<keyword evidence="1" id="KW-1133">Transmembrane helix</keyword>
<feature type="transmembrane region" description="Helical" evidence="1">
    <location>
        <begin position="109"/>
        <end position="127"/>
    </location>
</feature>
<comment type="caution">
    <text evidence="2">The sequence shown here is derived from an EMBL/GenBank/DDBJ whole genome shotgun (WGS) entry which is preliminary data.</text>
</comment>
<protein>
    <submittedName>
        <fullName evidence="2">Uncharacterized protein</fullName>
    </submittedName>
</protein>
<keyword evidence="1" id="KW-0812">Transmembrane</keyword>
<evidence type="ECO:0000313" key="3">
    <source>
        <dbReference type="Proteomes" id="UP000033882"/>
    </source>
</evidence>
<dbReference type="AlphaFoldDB" id="A0A0G1U701"/>
<dbReference type="Proteomes" id="UP000033882">
    <property type="component" value="Unassembled WGS sequence"/>
</dbReference>
<organism evidence="2 3">
    <name type="scientific">Candidatus Wolfebacteria bacterium GW2011_GWA2_47_9b</name>
    <dbReference type="NCBI Taxonomy" id="1619005"/>
    <lineage>
        <taxon>Bacteria</taxon>
        <taxon>Candidatus Wolfeibacteriota</taxon>
    </lineage>
</organism>
<feature type="transmembrane region" description="Helical" evidence="1">
    <location>
        <begin position="6"/>
        <end position="24"/>
    </location>
</feature>
<evidence type="ECO:0000256" key="1">
    <source>
        <dbReference type="SAM" id="Phobius"/>
    </source>
</evidence>
<gene>
    <name evidence="2" type="ORF">UY19_C0008G0056</name>
</gene>
<accession>A0A0G1U701</accession>
<proteinExistence type="predicted"/>
<dbReference type="EMBL" id="LCPB01000008">
    <property type="protein sequence ID" value="KKU89902.1"/>
    <property type="molecule type" value="Genomic_DNA"/>
</dbReference>
<name>A0A0G1U701_9BACT</name>
<evidence type="ECO:0000313" key="2">
    <source>
        <dbReference type="EMBL" id="KKU89902.1"/>
    </source>
</evidence>
<reference evidence="2 3" key="1">
    <citation type="journal article" date="2015" name="Nature">
        <title>rRNA introns, odd ribosomes, and small enigmatic genomes across a large radiation of phyla.</title>
        <authorList>
            <person name="Brown C.T."/>
            <person name="Hug L.A."/>
            <person name="Thomas B.C."/>
            <person name="Sharon I."/>
            <person name="Castelle C.J."/>
            <person name="Singh A."/>
            <person name="Wilkins M.J."/>
            <person name="Williams K.H."/>
            <person name="Banfield J.F."/>
        </authorList>
    </citation>
    <scope>NUCLEOTIDE SEQUENCE [LARGE SCALE GENOMIC DNA]</scope>
</reference>